<accession>A0A1Q2KZ71</accession>
<dbReference type="AlphaFoldDB" id="A0A1Q2KZ71"/>
<dbReference type="RefSeq" id="WP_077589396.1">
    <property type="nucleotide sequence ID" value="NZ_CP019640.1"/>
</dbReference>
<organism evidence="6 7">
    <name type="scientific">Planococcus lenghuensis</name>
    <dbReference type="NCBI Taxonomy" id="2213202"/>
    <lineage>
        <taxon>Bacteria</taxon>
        <taxon>Bacillati</taxon>
        <taxon>Bacillota</taxon>
        <taxon>Bacilli</taxon>
        <taxon>Bacillales</taxon>
        <taxon>Caryophanaceae</taxon>
        <taxon>Planococcus</taxon>
    </lineage>
</organism>
<protein>
    <recommendedName>
        <fullName evidence="5">DUF1232 domain-containing protein</fullName>
    </recommendedName>
</protein>
<proteinExistence type="predicted"/>
<evidence type="ECO:0000313" key="6">
    <source>
        <dbReference type="EMBL" id="AQQ53499.1"/>
    </source>
</evidence>
<dbReference type="Pfam" id="PF06803">
    <property type="entry name" value="DUF1232"/>
    <property type="match status" value="1"/>
</dbReference>
<keyword evidence="7" id="KW-1185">Reference proteome</keyword>
<dbReference type="InterPro" id="IPR010652">
    <property type="entry name" value="DUF1232"/>
</dbReference>
<keyword evidence="4" id="KW-0472">Membrane</keyword>
<evidence type="ECO:0000256" key="4">
    <source>
        <dbReference type="ARBA" id="ARBA00023136"/>
    </source>
</evidence>
<evidence type="ECO:0000256" key="2">
    <source>
        <dbReference type="ARBA" id="ARBA00022692"/>
    </source>
</evidence>
<evidence type="ECO:0000259" key="5">
    <source>
        <dbReference type="Pfam" id="PF06803"/>
    </source>
</evidence>
<evidence type="ECO:0000256" key="1">
    <source>
        <dbReference type="ARBA" id="ARBA00004127"/>
    </source>
</evidence>
<evidence type="ECO:0000313" key="7">
    <source>
        <dbReference type="Proteomes" id="UP000188184"/>
    </source>
</evidence>
<evidence type="ECO:0000256" key="3">
    <source>
        <dbReference type="ARBA" id="ARBA00022989"/>
    </source>
</evidence>
<dbReference type="OrthoDB" id="9793277at2"/>
<keyword evidence="2" id="KW-0812">Transmembrane</keyword>
<dbReference type="EMBL" id="CP019640">
    <property type="protein sequence ID" value="AQQ53499.1"/>
    <property type="molecule type" value="Genomic_DNA"/>
</dbReference>
<dbReference type="KEGG" id="pmar:B0X71_10725"/>
<dbReference type="GO" id="GO:0012505">
    <property type="term" value="C:endomembrane system"/>
    <property type="evidence" value="ECO:0007669"/>
    <property type="project" value="UniProtKB-SubCell"/>
</dbReference>
<sequence>MTNDQLTQPLPSGQEQNDFYQKLREQIRHWAENKGMASKVLPYVMLAPDMFHLMMKLAMDDRIDGKSKALVGSGILYFFLPLDFLPEFLLGPGGFLDDVVVAAFILNTILNNYPKEILEEHWAGEDDLLDTLQNLVESGNKLVSKIPAGGLAKRFLKSDDQNDNKTSGTA</sequence>
<gene>
    <name evidence="6" type="ORF">B0X71_10725</name>
</gene>
<comment type="subcellular location">
    <subcellularLocation>
        <location evidence="1">Endomembrane system</location>
        <topology evidence="1">Multi-pass membrane protein</topology>
    </subcellularLocation>
</comment>
<keyword evidence="3" id="KW-1133">Transmembrane helix</keyword>
<reference evidence="6 7" key="1">
    <citation type="submission" date="2017-02" db="EMBL/GenBank/DDBJ databases">
        <title>The complete genomic sequence of a novel cold adapted crude oil-degrading bacterium Planococcus qaidamina Y42.</title>
        <authorList>
            <person name="Yang R."/>
        </authorList>
    </citation>
    <scope>NUCLEOTIDE SEQUENCE [LARGE SCALE GENOMIC DNA]</scope>
    <source>
        <strain evidence="6 7">Y42</strain>
    </source>
</reference>
<feature type="domain" description="DUF1232" evidence="5">
    <location>
        <begin position="68"/>
        <end position="104"/>
    </location>
</feature>
<name>A0A1Q2KZ71_9BACL</name>
<dbReference type="Proteomes" id="UP000188184">
    <property type="component" value="Chromosome"/>
</dbReference>